<accession>A0A1F6TZA7</accession>
<proteinExistence type="predicted"/>
<keyword evidence="1" id="KW-0732">Signal</keyword>
<evidence type="ECO:0008006" key="4">
    <source>
        <dbReference type="Google" id="ProtNLM"/>
    </source>
</evidence>
<organism evidence="2 3">
    <name type="scientific">Candidatus Muproteobacteria bacterium RIFCSPLOWO2_01_FULL_60_18</name>
    <dbReference type="NCBI Taxonomy" id="1817768"/>
    <lineage>
        <taxon>Bacteria</taxon>
        <taxon>Pseudomonadati</taxon>
        <taxon>Pseudomonadota</taxon>
        <taxon>Candidatus Muproteobacteria</taxon>
    </lineage>
</organism>
<dbReference type="AlphaFoldDB" id="A0A1F6TZA7"/>
<evidence type="ECO:0000256" key="1">
    <source>
        <dbReference type="SAM" id="SignalP"/>
    </source>
</evidence>
<evidence type="ECO:0000313" key="3">
    <source>
        <dbReference type="Proteomes" id="UP000179037"/>
    </source>
</evidence>
<dbReference type="STRING" id="1817768.A3A87_09540"/>
<protein>
    <recommendedName>
        <fullName evidence="4">DUF5666 domain-containing protein</fullName>
    </recommendedName>
</protein>
<reference evidence="2 3" key="1">
    <citation type="journal article" date="2016" name="Nat. Commun.">
        <title>Thousands of microbial genomes shed light on interconnected biogeochemical processes in an aquifer system.</title>
        <authorList>
            <person name="Anantharaman K."/>
            <person name="Brown C.T."/>
            <person name="Hug L.A."/>
            <person name="Sharon I."/>
            <person name="Castelle C.J."/>
            <person name="Probst A.J."/>
            <person name="Thomas B.C."/>
            <person name="Singh A."/>
            <person name="Wilkins M.J."/>
            <person name="Karaoz U."/>
            <person name="Brodie E.L."/>
            <person name="Williams K.H."/>
            <person name="Hubbard S.S."/>
            <person name="Banfield J.F."/>
        </authorList>
    </citation>
    <scope>NUCLEOTIDE SEQUENCE [LARGE SCALE GENOMIC DNA]</scope>
</reference>
<sequence>MKSKVILWIVTLAVTFAVNLAPADTMKGRILGEQCAKLGKIGECYLQWAEPMVFWTQEGDFFPIKLAGKDLDQISLDKAFGLEVELEGKILDQGKDKGKVEVAKLTILNPPGKKEFFKG</sequence>
<gene>
    <name evidence="2" type="ORF">A3A87_09540</name>
</gene>
<dbReference type="EMBL" id="MFTC01000069">
    <property type="protein sequence ID" value="OGI50437.1"/>
    <property type="molecule type" value="Genomic_DNA"/>
</dbReference>
<name>A0A1F6TZA7_9PROT</name>
<dbReference type="Proteomes" id="UP000179037">
    <property type="component" value="Unassembled WGS sequence"/>
</dbReference>
<comment type="caution">
    <text evidence="2">The sequence shown here is derived from an EMBL/GenBank/DDBJ whole genome shotgun (WGS) entry which is preliminary data.</text>
</comment>
<feature type="signal peptide" evidence="1">
    <location>
        <begin position="1"/>
        <end position="23"/>
    </location>
</feature>
<feature type="chain" id="PRO_5009526901" description="DUF5666 domain-containing protein" evidence="1">
    <location>
        <begin position="24"/>
        <end position="119"/>
    </location>
</feature>
<evidence type="ECO:0000313" key="2">
    <source>
        <dbReference type="EMBL" id="OGI50437.1"/>
    </source>
</evidence>